<dbReference type="GO" id="GO:0009636">
    <property type="term" value="P:response to toxic substance"/>
    <property type="evidence" value="ECO:0007669"/>
    <property type="project" value="InterPro"/>
</dbReference>
<gene>
    <name evidence="7" type="ORF">DI569_05500</name>
</gene>
<sequence length="42" mass="4226">MTGFRAIVLTLLASFLVAGCNTVKGAGRDIESVGQAGSDAID</sequence>
<keyword evidence="4" id="KW-0472">Membrane</keyword>
<reference evidence="7 8" key="1">
    <citation type="submission" date="2017-08" db="EMBL/GenBank/DDBJ databases">
        <title>Infants hospitalized years apart are colonized by the same room-sourced microbial strains.</title>
        <authorList>
            <person name="Brooks B."/>
            <person name="Olm M.R."/>
            <person name="Firek B.A."/>
            <person name="Baker R."/>
            <person name="Thomas B.C."/>
            <person name="Morowitz M.J."/>
            <person name="Banfield J.F."/>
        </authorList>
    </citation>
    <scope>NUCLEOTIDE SEQUENCE [LARGE SCALE GENOMIC DNA]</scope>
    <source>
        <strain evidence="7">S2_005_003_R2_47</strain>
    </source>
</reference>
<evidence type="ECO:0000313" key="8">
    <source>
        <dbReference type="Proteomes" id="UP000248597"/>
    </source>
</evidence>
<protein>
    <submittedName>
        <fullName evidence="7">Entericidin EcnAB</fullName>
    </submittedName>
</protein>
<organism evidence="7 8">
    <name type="scientific">Sphingopyxis macrogoltabida</name>
    <name type="common">Sphingomonas macrogoltabidus</name>
    <dbReference type="NCBI Taxonomy" id="33050"/>
    <lineage>
        <taxon>Bacteria</taxon>
        <taxon>Pseudomonadati</taxon>
        <taxon>Pseudomonadota</taxon>
        <taxon>Alphaproteobacteria</taxon>
        <taxon>Sphingomonadales</taxon>
        <taxon>Sphingomonadaceae</taxon>
        <taxon>Sphingopyxis</taxon>
    </lineage>
</organism>
<name>A0A2W5MZ91_SPHMC</name>
<keyword evidence="2" id="KW-1003">Cell membrane</keyword>
<evidence type="ECO:0000313" key="7">
    <source>
        <dbReference type="EMBL" id="PZQ23083.1"/>
    </source>
</evidence>
<accession>A0A2W5MZ91</accession>
<keyword evidence="5" id="KW-0564">Palmitate</keyword>
<comment type="similarity">
    <text evidence="1">Belongs to the EcnA/EcnB lipoprotein family.</text>
</comment>
<evidence type="ECO:0000256" key="4">
    <source>
        <dbReference type="ARBA" id="ARBA00023136"/>
    </source>
</evidence>
<evidence type="ECO:0000256" key="1">
    <source>
        <dbReference type="ARBA" id="ARBA00010296"/>
    </source>
</evidence>
<dbReference type="InterPro" id="IPR012556">
    <property type="entry name" value="Entericidin"/>
</dbReference>
<dbReference type="PROSITE" id="PS51257">
    <property type="entry name" value="PROKAR_LIPOPROTEIN"/>
    <property type="match status" value="1"/>
</dbReference>
<evidence type="ECO:0000256" key="2">
    <source>
        <dbReference type="ARBA" id="ARBA00022475"/>
    </source>
</evidence>
<evidence type="ECO:0000256" key="6">
    <source>
        <dbReference type="ARBA" id="ARBA00023288"/>
    </source>
</evidence>
<keyword evidence="6" id="KW-0449">Lipoprotein</keyword>
<evidence type="ECO:0000256" key="5">
    <source>
        <dbReference type="ARBA" id="ARBA00023139"/>
    </source>
</evidence>
<proteinExistence type="inferred from homology"/>
<dbReference type="Proteomes" id="UP000248597">
    <property type="component" value="Unassembled WGS sequence"/>
</dbReference>
<dbReference type="Pfam" id="PF08085">
    <property type="entry name" value="Entericidin"/>
    <property type="match status" value="1"/>
</dbReference>
<comment type="caution">
    <text evidence="7">The sequence shown here is derived from an EMBL/GenBank/DDBJ whole genome shotgun (WGS) entry which is preliminary data.</text>
</comment>
<keyword evidence="3" id="KW-0732">Signal</keyword>
<dbReference type="GO" id="GO:0016020">
    <property type="term" value="C:membrane"/>
    <property type="evidence" value="ECO:0007669"/>
    <property type="project" value="InterPro"/>
</dbReference>
<evidence type="ECO:0000256" key="3">
    <source>
        <dbReference type="ARBA" id="ARBA00022729"/>
    </source>
</evidence>
<dbReference type="EMBL" id="QFPJ01000009">
    <property type="protein sequence ID" value="PZQ23083.1"/>
    <property type="molecule type" value="Genomic_DNA"/>
</dbReference>
<dbReference type="AlphaFoldDB" id="A0A2W5MZ91"/>